<dbReference type="STRING" id="471704.A0A151IT08"/>
<reference evidence="1 2" key="1">
    <citation type="submission" date="2015-09" db="EMBL/GenBank/DDBJ databases">
        <title>Trachymyrmex cornetzi WGS genome.</title>
        <authorList>
            <person name="Nygaard S."/>
            <person name="Hu H."/>
            <person name="Boomsma J."/>
            <person name="Zhang G."/>
        </authorList>
    </citation>
    <scope>NUCLEOTIDE SEQUENCE [LARGE SCALE GENOMIC DNA]</scope>
    <source>
        <strain evidence="1">Tcor2-1</strain>
        <tissue evidence="1">Whole body</tissue>
    </source>
</reference>
<proteinExistence type="predicted"/>
<gene>
    <name evidence="1" type="ORF">ALC57_17734</name>
</gene>
<sequence length="87" mass="10451">MEAAKIMDTEFQLFHRDFFNMQDNIFHTLTAKVGLKLEFKFPTEVIACLVRTRSYIRLRNVNMQIKINNVIRKQRKTKNMCNRISNQ</sequence>
<accession>A0A151IT08</accession>
<evidence type="ECO:0000313" key="2">
    <source>
        <dbReference type="Proteomes" id="UP000078492"/>
    </source>
</evidence>
<dbReference type="EMBL" id="KQ981039">
    <property type="protein sequence ID" value="KYN10139.1"/>
    <property type="molecule type" value="Genomic_DNA"/>
</dbReference>
<keyword evidence="2" id="KW-1185">Reference proteome</keyword>
<organism evidence="1 2">
    <name type="scientific">Trachymyrmex cornetzi</name>
    <dbReference type="NCBI Taxonomy" id="471704"/>
    <lineage>
        <taxon>Eukaryota</taxon>
        <taxon>Metazoa</taxon>
        <taxon>Ecdysozoa</taxon>
        <taxon>Arthropoda</taxon>
        <taxon>Hexapoda</taxon>
        <taxon>Insecta</taxon>
        <taxon>Pterygota</taxon>
        <taxon>Neoptera</taxon>
        <taxon>Endopterygota</taxon>
        <taxon>Hymenoptera</taxon>
        <taxon>Apocrita</taxon>
        <taxon>Aculeata</taxon>
        <taxon>Formicoidea</taxon>
        <taxon>Formicidae</taxon>
        <taxon>Myrmicinae</taxon>
        <taxon>Trachymyrmex</taxon>
    </lineage>
</organism>
<name>A0A151IT08_9HYME</name>
<dbReference type="Proteomes" id="UP000078492">
    <property type="component" value="Unassembled WGS sequence"/>
</dbReference>
<evidence type="ECO:0000313" key="1">
    <source>
        <dbReference type="EMBL" id="KYN10139.1"/>
    </source>
</evidence>
<protein>
    <submittedName>
        <fullName evidence="1">Uncharacterized protein</fullName>
    </submittedName>
</protein>
<dbReference type="AlphaFoldDB" id="A0A151IT08"/>